<dbReference type="Proteomes" id="UP000008141">
    <property type="component" value="Unassembled WGS sequence"/>
</dbReference>
<dbReference type="KEGG" id="cvr:CHLNCDRAFT_51577"/>
<dbReference type="InterPro" id="IPR050600">
    <property type="entry name" value="SETD3_SETD6_MTase"/>
</dbReference>
<dbReference type="PROSITE" id="PS50280">
    <property type="entry name" value="SET"/>
    <property type="match status" value="2"/>
</dbReference>
<dbReference type="Gene3D" id="3.90.1410.10">
    <property type="entry name" value="set domain protein methyltransferase, domain 1"/>
    <property type="match status" value="3"/>
</dbReference>
<gene>
    <name evidence="3" type="ORF">CHLNCDRAFT_51577</name>
</gene>
<evidence type="ECO:0000313" key="4">
    <source>
        <dbReference type="Proteomes" id="UP000008141"/>
    </source>
</evidence>
<sequence length="975" mass="108958">MNSRCRGFAASATRALGVLVLLQLFCPAHCSRQQLQTWPSDQDQSIEAKVARLAISHGTELNGFQIGQECPTCLRGVIATRDIAEGETILSVPLSLAVRFRDENPSVPAQHAYDLLDRMHNDPSFNASWALFWESHPGPDEVFTPEIYTDEQLEMLQTPELEDLARYQRDQAEGVYAGGHEELPPFNQTVPDDKVGLQTFKYVASLLCSRMFGLPRDGNDEPLIAHLLPVADFFNHNDDPSAWRTSNDTWMTVHAIKPIKAGEAITFNYFSDVIHRPDMSLFFFGFVEPKEPPLMASVDLPTFDEDKAYAETPPDDSMYDDPSSKYVTQEEYERLQKRLAAAATTLEQDKALLGSGMVTGELRLPTRLHFFSRLCPLGIPAAHDYQERGNVHAVVREHRAMGSGTLRAAVSLLLLVTLAAAWPSKDDTSVEGRLALWLLSKGAKLTGFKIGQECPTCLRGVIATKNFAPNEVIMKIPFKSMIRFNQSSAYPAELAHDMLDRMHNDPSFNDTFSLFWQAHPGPDEVFTPELYTDEQLEMLQTPELEELARRQRDVTEQVFLGTYASDPPAPPMAQVAPAVTLDTFKHVASLINSRSFGFYCDEQEQAMCTHLVPLLDLVNHDEEANAERTGDGQVVTLSASRHIKKGQEIRHNYFWRVIHRPDMSLLYFGFVADREAPLLASVDLPGYSEADPFSETAPDDSDYDDPKGKYVTRKEHKRLAARLAAAATTLEQDEALLGSGAVTGERRRLNGVAVGQECPTCMRGVLATKSFEDDDVIMKLPYSVMIAFKEGFGYSAELARDWLDRMHNEPGFNETWRLYWEGLPTPGHVFTPEVRELQLYTDQHLDMLHTPELEDLISRHRQVTEEVYSGACEGRAPAPPMAQLAPAVSLDTFKHVAGLIHSRSFGLPRGTNGSSVGHMIPLLDLINHSDEPNSWWHTDTVETAQNWGTAAIHWRRRLPATEGAAATISRPEQAS</sequence>
<feature type="domain" description="SET" evidence="2">
    <location>
        <begin position="62"/>
        <end position="270"/>
    </location>
</feature>
<dbReference type="InParanoid" id="E1ZCE2"/>
<dbReference type="SMART" id="SM00317">
    <property type="entry name" value="SET"/>
    <property type="match status" value="2"/>
</dbReference>
<organism evidence="4">
    <name type="scientific">Chlorella variabilis</name>
    <name type="common">Green alga</name>
    <dbReference type="NCBI Taxonomy" id="554065"/>
    <lineage>
        <taxon>Eukaryota</taxon>
        <taxon>Viridiplantae</taxon>
        <taxon>Chlorophyta</taxon>
        <taxon>core chlorophytes</taxon>
        <taxon>Trebouxiophyceae</taxon>
        <taxon>Chlorellales</taxon>
        <taxon>Chlorellaceae</taxon>
        <taxon>Chlorella clade</taxon>
        <taxon>Chlorella</taxon>
    </lineage>
</organism>
<dbReference type="RefSeq" id="XP_005848905.1">
    <property type="nucleotide sequence ID" value="XM_005848843.1"/>
</dbReference>
<dbReference type="EMBL" id="GL433841">
    <property type="protein sequence ID" value="EFN56803.1"/>
    <property type="molecule type" value="Genomic_DNA"/>
</dbReference>
<dbReference type="PANTHER" id="PTHR13271:SF151">
    <property type="entry name" value="SET DOMAIN-CONTAINING PROTEIN 4"/>
    <property type="match status" value="1"/>
</dbReference>
<feature type="signal peptide" evidence="1">
    <location>
        <begin position="1"/>
        <end position="30"/>
    </location>
</feature>
<dbReference type="Pfam" id="PF00856">
    <property type="entry name" value="SET"/>
    <property type="match status" value="2"/>
</dbReference>
<dbReference type="SUPFAM" id="SSF82199">
    <property type="entry name" value="SET domain"/>
    <property type="match status" value="3"/>
</dbReference>
<dbReference type="InterPro" id="IPR001214">
    <property type="entry name" value="SET_dom"/>
</dbReference>
<dbReference type="GO" id="GO:0016279">
    <property type="term" value="F:protein-lysine N-methyltransferase activity"/>
    <property type="evidence" value="ECO:0007669"/>
    <property type="project" value="TreeGrafter"/>
</dbReference>
<dbReference type="eggNOG" id="ENOG502SA51">
    <property type="taxonomic scope" value="Eukaryota"/>
</dbReference>
<dbReference type="InterPro" id="IPR046341">
    <property type="entry name" value="SET_dom_sf"/>
</dbReference>
<reference evidence="3 4" key="1">
    <citation type="journal article" date="2010" name="Plant Cell">
        <title>The Chlorella variabilis NC64A genome reveals adaptation to photosymbiosis, coevolution with viruses, and cryptic sex.</title>
        <authorList>
            <person name="Blanc G."/>
            <person name="Duncan G."/>
            <person name="Agarkova I."/>
            <person name="Borodovsky M."/>
            <person name="Gurnon J."/>
            <person name="Kuo A."/>
            <person name="Lindquist E."/>
            <person name="Lucas S."/>
            <person name="Pangilinan J."/>
            <person name="Polle J."/>
            <person name="Salamov A."/>
            <person name="Terry A."/>
            <person name="Yamada T."/>
            <person name="Dunigan D.D."/>
            <person name="Grigoriev I.V."/>
            <person name="Claverie J.M."/>
            <person name="Van Etten J.L."/>
        </authorList>
    </citation>
    <scope>NUCLEOTIDE SEQUENCE [LARGE SCALE GENOMIC DNA]</scope>
    <source>
        <strain evidence="3 4">NC64A</strain>
    </source>
</reference>
<feature type="domain" description="SET" evidence="2">
    <location>
        <begin position="443"/>
        <end position="654"/>
    </location>
</feature>
<evidence type="ECO:0000256" key="1">
    <source>
        <dbReference type="SAM" id="SignalP"/>
    </source>
</evidence>
<dbReference type="CDD" id="cd10527">
    <property type="entry name" value="SET_LSMT"/>
    <property type="match status" value="3"/>
</dbReference>
<dbReference type="PANTHER" id="PTHR13271">
    <property type="entry name" value="UNCHARACTERIZED PUTATIVE METHYLTRANSFERASE"/>
    <property type="match status" value="1"/>
</dbReference>
<evidence type="ECO:0000313" key="3">
    <source>
        <dbReference type="EMBL" id="EFN56803.1"/>
    </source>
</evidence>
<dbReference type="AlphaFoldDB" id="E1ZCE2"/>
<proteinExistence type="predicted"/>
<evidence type="ECO:0000259" key="2">
    <source>
        <dbReference type="PROSITE" id="PS50280"/>
    </source>
</evidence>
<name>E1ZCE2_CHLVA</name>
<keyword evidence="1" id="KW-0732">Signal</keyword>
<dbReference type="STRING" id="554065.E1ZCE2"/>
<protein>
    <recommendedName>
        <fullName evidence="2">SET domain-containing protein</fullName>
    </recommendedName>
</protein>
<dbReference type="GeneID" id="17356001"/>
<keyword evidence="4" id="KW-1185">Reference proteome</keyword>
<feature type="chain" id="PRO_5003155817" description="SET domain-containing protein" evidence="1">
    <location>
        <begin position="31"/>
        <end position="975"/>
    </location>
</feature>
<accession>E1ZCE2</accession>
<dbReference type="OrthoDB" id="540532at2759"/>